<dbReference type="AlphaFoldDB" id="A0AAW0HPT2"/>
<dbReference type="PANTHER" id="PTHR19446">
    <property type="entry name" value="REVERSE TRANSCRIPTASES"/>
    <property type="match status" value="1"/>
</dbReference>
<proteinExistence type="predicted"/>
<dbReference type="CDD" id="cd01650">
    <property type="entry name" value="RT_nLTR_like"/>
    <property type="match status" value="1"/>
</dbReference>
<dbReference type="SUPFAM" id="SSF56672">
    <property type="entry name" value="DNA/RNA polymerases"/>
    <property type="match status" value="1"/>
</dbReference>
<dbReference type="EC" id="2.7.7.49" evidence="1"/>
<dbReference type="EMBL" id="JBBHLL010000396">
    <property type="protein sequence ID" value="KAK7804001.1"/>
    <property type="molecule type" value="Genomic_DNA"/>
</dbReference>
<evidence type="ECO:0000313" key="4">
    <source>
        <dbReference type="EMBL" id="KAK7804001.1"/>
    </source>
</evidence>
<protein>
    <recommendedName>
        <fullName evidence="1">RNA-directed DNA polymerase</fullName>
        <ecNumber evidence="1">2.7.7.49</ecNumber>
    </recommendedName>
</protein>
<evidence type="ECO:0000259" key="3">
    <source>
        <dbReference type="PROSITE" id="PS50878"/>
    </source>
</evidence>
<evidence type="ECO:0000256" key="1">
    <source>
        <dbReference type="ARBA" id="ARBA00012493"/>
    </source>
</evidence>
<gene>
    <name evidence="4" type="ORF">U0070_008182</name>
</gene>
<dbReference type="InterPro" id="IPR043502">
    <property type="entry name" value="DNA/RNA_pol_sf"/>
</dbReference>
<reference evidence="4 5" key="1">
    <citation type="journal article" date="2023" name="bioRxiv">
        <title>Conserved and derived expression patterns and positive selection on dental genes reveal complex evolutionary context of ever-growing rodent molars.</title>
        <authorList>
            <person name="Calamari Z.T."/>
            <person name="Song A."/>
            <person name="Cohen E."/>
            <person name="Akter M."/>
            <person name="Roy R.D."/>
            <person name="Hallikas O."/>
            <person name="Christensen M.M."/>
            <person name="Li P."/>
            <person name="Marangoni P."/>
            <person name="Jernvall J."/>
            <person name="Klein O.D."/>
        </authorList>
    </citation>
    <scope>NUCLEOTIDE SEQUENCE [LARGE SCALE GENOMIC DNA]</scope>
    <source>
        <strain evidence="4">V071</strain>
    </source>
</reference>
<dbReference type="Proteomes" id="UP001488838">
    <property type="component" value="Unassembled WGS sequence"/>
</dbReference>
<keyword evidence="5" id="KW-1185">Reference proteome</keyword>
<organism evidence="4 5">
    <name type="scientific">Myodes glareolus</name>
    <name type="common">Bank vole</name>
    <name type="synonym">Clethrionomys glareolus</name>
    <dbReference type="NCBI Taxonomy" id="447135"/>
    <lineage>
        <taxon>Eukaryota</taxon>
        <taxon>Metazoa</taxon>
        <taxon>Chordata</taxon>
        <taxon>Craniata</taxon>
        <taxon>Vertebrata</taxon>
        <taxon>Euteleostomi</taxon>
        <taxon>Mammalia</taxon>
        <taxon>Eutheria</taxon>
        <taxon>Euarchontoglires</taxon>
        <taxon>Glires</taxon>
        <taxon>Rodentia</taxon>
        <taxon>Myomorpha</taxon>
        <taxon>Muroidea</taxon>
        <taxon>Cricetidae</taxon>
        <taxon>Arvicolinae</taxon>
        <taxon>Myodes</taxon>
    </lineage>
</organism>
<sequence>MGKSAMIKQNSKAEFPNIPSRVWDRKKNPTATSPEAILSWFCANVIRLTRTIELLDKIMNIKHNASMAKYKIEFNKIIEQSEAIKTEKQRVSHNTCSSLDEEDNPHFEADIHAKELSGIPTLWEVQGPPRSPQVQEAILRPPAFQLVKAIAKPIRSNAFSCSSERLHQALEFGNYQWGELSLDLLYREIFGAEPLFSPLLPWPADLEAHPGMGAAATEVQAHGPLQDGTSERSAEQKERPEARGLLGKPAPDCGTINLKALPLLKVLSPVNAPVLVTPLIFSACLLTNQHFIEPIQVTYLYRVQDHCPIAELVTADDYEEKTLWAMGVVLQHSKLSTHFLYTVERSRFTLVILATLSLVHVTLIPKPHKDTTKKENYRPISLMNIDVKILNKILANRIQEHIRKIIHYDQVGFIPEMQGWFNIRKSINVIHHINKLKEKNHMIISLDAEKAFDKLQHPFMIKVLERLGIQGSYLNIIKAIYSKPTANIKLNGEKLKAFPLKSGTRQGCPLSPYLFNIVLEVLAIAIRQHKEIKGIRIGKDEVKLLLFADDMIVYISDPKNSTKELLQLINTFSNVAGYKINSKKSVTLLYTKDKEAEREIRETSPFMIATKSIKYLGVTLTKEVKDLFDKNFKPLKKEIEEDTRKWKDLPCSWIGRININPPSGEGWRYRRRPTLEHRTEPPKVQMRSRRRKNMKKEIRTARDAITH</sequence>
<feature type="region of interest" description="Disordered" evidence="2">
    <location>
        <begin position="223"/>
        <end position="248"/>
    </location>
</feature>
<feature type="compositionally biased region" description="Basic and acidic residues" evidence="2">
    <location>
        <begin position="229"/>
        <end position="242"/>
    </location>
</feature>
<feature type="compositionally biased region" description="Basic and acidic residues" evidence="2">
    <location>
        <begin position="695"/>
        <end position="707"/>
    </location>
</feature>
<accession>A0AAW0HPT2</accession>
<feature type="domain" description="Reverse transcriptase" evidence="3">
    <location>
        <begin position="345"/>
        <end position="620"/>
    </location>
</feature>
<feature type="region of interest" description="Disordered" evidence="2">
    <location>
        <begin position="674"/>
        <end position="707"/>
    </location>
</feature>
<evidence type="ECO:0000313" key="5">
    <source>
        <dbReference type="Proteomes" id="UP001488838"/>
    </source>
</evidence>
<dbReference type="PROSITE" id="PS50878">
    <property type="entry name" value="RT_POL"/>
    <property type="match status" value="1"/>
</dbReference>
<evidence type="ECO:0000256" key="2">
    <source>
        <dbReference type="SAM" id="MobiDB-lite"/>
    </source>
</evidence>
<comment type="caution">
    <text evidence="4">The sequence shown here is derived from an EMBL/GenBank/DDBJ whole genome shotgun (WGS) entry which is preliminary data.</text>
</comment>
<dbReference type="Pfam" id="PF00078">
    <property type="entry name" value="RVT_1"/>
    <property type="match status" value="1"/>
</dbReference>
<dbReference type="InterPro" id="IPR000477">
    <property type="entry name" value="RT_dom"/>
</dbReference>
<name>A0AAW0HPT2_MYOGA</name>
<dbReference type="GO" id="GO:0003964">
    <property type="term" value="F:RNA-directed DNA polymerase activity"/>
    <property type="evidence" value="ECO:0007669"/>
    <property type="project" value="UniProtKB-EC"/>
</dbReference>